<dbReference type="InterPro" id="IPR033904">
    <property type="entry name" value="Trans_IPPS_HH"/>
</dbReference>
<dbReference type="GO" id="GO:0051996">
    <property type="term" value="F:squalene synthase [NAD(P)H] activity"/>
    <property type="evidence" value="ECO:0007669"/>
    <property type="project" value="UniProtKB-EC"/>
</dbReference>
<reference evidence="1 2" key="1">
    <citation type="submission" date="2024-12" db="EMBL/GenBank/DDBJ databases">
        <authorList>
            <person name="Lee Y."/>
        </authorList>
    </citation>
    <scope>NUCLEOTIDE SEQUENCE [LARGE SCALE GENOMIC DNA]</scope>
    <source>
        <strain evidence="1 2">03SUJ4</strain>
    </source>
</reference>
<dbReference type="CDD" id="cd00683">
    <property type="entry name" value="Trans_IPPS_HH"/>
    <property type="match status" value="1"/>
</dbReference>
<dbReference type="SFLD" id="SFLDS00005">
    <property type="entry name" value="Isoprenoid_Synthase_Type_I"/>
    <property type="match status" value="1"/>
</dbReference>
<organism evidence="1 2">
    <name type="scientific">Terriglobus aquaticus</name>
    <dbReference type="NCBI Taxonomy" id="940139"/>
    <lineage>
        <taxon>Bacteria</taxon>
        <taxon>Pseudomonadati</taxon>
        <taxon>Acidobacteriota</taxon>
        <taxon>Terriglobia</taxon>
        <taxon>Terriglobales</taxon>
        <taxon>Acidobacteriaceae</taxon>
        <taxon>Terriglobus</taxon>
    </lineage>
</organism>
<dbReference type="InterPro" id="IPR008949">
    <property type="entry name" value="Isoprenoid_synthase_dom_sf"/>
</dbReference>
<proteinExistence type="predicted"/>
<evidence type="ECO:0000313" key="1">
    <source>
        <dbReference type="EMBL" id="MFN2976104.1"/>
    </source>
</evidence>
<accession>A0ABW9KNL6</accession>
<keyword evidence="2" id="KW-1185">Reference proteome</keyword>
<dbReference type="NCBIfam" id="TIGR03464">
    <property type="entry name" value="HpnC"/>
    <property type="match status" value="1"/>
</dbReference>
<dbReference type="SUPFAM" id="SSF48576">
    <property type="entry name" value="Terpenoid synthases"/>
    <property type="match status" value="1"/>
</dbReference>
<dbReference type="SFLD" id="SFLDG01212">
    <property type="entry name" value="Phytoene_synthase_like"/>
    <property type="match status" value="1"/>
</dbReference>
<dbReference type="Gene3D" id="1.10.600.10">
    <property type="entry name" value="Farnesyl Diphosphate Synthase"/>
    <property type="match status" value="1"/>
</dbReference>
<dbReference type="Pfam" id="PF00494">
    <property type="entry name" value="SQS_PSY"/>
    <property type="match status" value="1"/>
</dbReference>
<dbReference type="PANTHER" id="PTHR31480">
    <property type="entry name" value="BIFUNCTIONAL LYCOPENE CYCLASE/PHYTOENE SYNTHASE"/>
    <property type="match status" value="1"/>
</dbReference>
<sequence>MSGVVATASNRLAGAPAGLLEPETRPTLAEARQWCKALADSHYENFHVATTLLPARLRPHFHAVYAFCRVSDDLGDEVPDRALASELLRTWREMLVECYEEPAASRHPVYVALRESIVACDLPMEPFSNLIRAFDQDQVKTRFESLAELEAYSADSANPVGRLVLMLCGYRDPELFALSDETCTGLQLANFWQDVQEDLLERDRVYLPQDRMAAHGVTEATLRAGVSTPEYTALLKEMVADGRARLMRGVPLIDRVDRELAGTLRLFSAGGLAILRGIERIGYRTLEHRPEVSRGEKLALLLGAALGKVGIHQGSRGLR</sequence>
<dbReference type="EC" id="2.5.1.21" evidence="1"/>
<gene>
    <name evidence="1" type="primary">hpnC</name>
    <name evidence="1" type="ORF">ACK2TP_10045</name>
</gene>
<evidence type="ECO:0000313" key="2">
    <source>
        <dbReference type="Proteomes" id="UP001634747"/>
    </source>
</evidence>
<keyword evidence="1" id="KW-0808">Transferase</keyword>
<dbReference type="InterPro" id="IPR044843">
    <property type="entry name" value="Trans_IPPS_bact-type"/>
</dbReference>
<name>A0ABW9KNL6_9BACT</name>
<dbReference type="Proteomes" id="UP001634747">
    <property type="component" value="Unassembled WGS sequence"/>
</dbReference>
<protein>
    <submittedName>
        <fullName evidence="1">Squalene synthase HpnC</fullName>
        <ecNumber evidence="1">2.5.1.21</ecNumber>
    </submittedName>
</protein>
<dbReference type="InterPro" id="IPR017827">
    <property type="entry name" value="HSQ_synthase_HpnC"/>
</dbReference>
<dbReference type="InterPro" id="IPR002060">
    <property type="entry name" value="Squ/phyt_synthse"/>
</dbReference>
<comment type="caution">
    <text evidence="1">The sequence shown here is derived from an EMBL/GenBank/DDBJ whole genome shotgun (WGS) entry which is preliminary data.</text>
</comment>
<dbReference type="EMBL" id="JBJYXY010000001">
    <property type="protein sequence ID" value="MFN2976104.1"/>
    <property type="molecule type" value="Genomic_DNA"/>
</dbReference>
<dbReference type="SFLD" id="SFLDG01018">
    <property type="entry name" value="Squalene/Phytoene_Synthase_Lik"/>
    <property type="match status" value="1"/>
</dbReference>
<dbReference type="RefSeq" id="WP_263412405.1">
    <property type="nucleotide sequence ID" value="NZ_BAABBH010000001.1"/>
</dbReference>